<protein>
    <submittedName>
        <fullName evidence="1">Spore gernimation protein GerPA</fullName>
    </submittedName>
</protein>
<dbReference type="PATRIC" id="fig|1679170.3.peg.1202"/>
<dbReference type="OrthoDB" id="2691926at2"/>
<gene>
    <name evidence="1" type="ORF">AC625_05615</name>
</gene>
<organism evidence="1 2">
    <name type="scientific">Peribacillus loiseleuriae</name>
    <dbReference type="NCBI Taxonomy" id="1679170"/>
    <lineage>
        <taxon>Bacteria</taxon>
        <taxon>Bacillati</taxon>
        <taxon>Bacillota</taxon>
        <taxon>Bacilli</taxon>
        <taxon>Bacillales</taxon>
        <taxon>Bacillaceae</taxon>
        <taxon>Peribacillus</taxon>
    </lineage>
</organism>
<dbReference type="Pfam" id="PF10676">
    <property type="entry name" value="gerPA"/>
    <property type="match status" value="1"/>
</dbReference>
<dbReference type="Proteomes" id="UP000037146">
    <property type="component" value="Unassembled WGS sequence"/>
</dbReference>
<dbReference type="InterPro" id="IPR019618">
    <property type="entry name" value="Spore_germination_GerPA"/>
</dbReference>
<accession>A0A0K9GQZ4</accession>
<dbReference type="RefSeq" id="WP_049680385.1">
    <property type="nucleotide sequence ID" value="NZ_JBNNUY010000002.1"/>
</dbReference>
<evidence type="ECO:0000313" key="1">
    <source>
        <dbReference type="EMBL" id="KMY49053.1"/>
    </source>
</evidence>
<reference evidence="2" key="1">
    <citation type="submission" date="2015-07" db="EMBL/GenBank/DDBJ databases">
        <title>Genome sequencing project for genomic taxonomy and phylogenomics of Bacillus-like bacteria.</title>
        <authorList>
            <person name="Liu B."/>
            <person name="Wang J."/>
            <person name="Zhu Y."/>
            <person name="Liu G."/>
            <person name="Chen Q."/>
            <person name="Chen Z."/>
            <person name="Lan J."/>
            <person name="Che J."/>
            <person name="Ge C."/>
            <person name="Shi H."/>
            <person name="Pan Z."/>
            <person name="Liu X."/>
        </authorList>
    </citation>
    <scope>NUCLEOTIDE SEQUENCE [LARGE SCALE GENOMIC DNA]</scope>
    <source>
        <strain evidence="2">FJAT-27997</strain>
    </source>
</reference>
<dbReference type="PANTHER" id="PTHR37808:SF3">
    <property type="entry name" value="SPORE GERMINATION PROTEIN GERPA-RELATED"/>
    <property type="match status" value="1"/>
</dbReference>
<dbReference type="AlphaFoldDB" id="A0A0K9GQZ4"/>
<keyword evidence="2" id="KW-1185">Reference proteome</keyword>
<sequence length="73" mass="7717">MPAIVGVVQVISLGTSAVFNIGDVYKVTPYSTTKTYSGAGSFNTGDNISLYNGNSTTNTYDSDVTDQPILFNI</sequence>
<dbReference type="STRING" id="1679170.AC625_05615"/>
<comment type="caution">
    <text evidence="1">The sequence shown here is derived from an EMBL/GenBank/DDBJ whole genome shotgun (WGS) entry which is preliminary data.</text>
</comment>
<dbReference type="PANTHER" id="PTHR37808">
    <property type="entry name" value="SPORE GERMINATION PROTEIN-LIKE PROTEIN YDZR-RELATED"/>
    <property type="match status" value="1"/>
</dbReference>
<evidence type="ECO:0000313" key="2">
    <source>
        <dbReference type="Proteomes" id="UP000037146"/>
    </source>
</evidence>
<proteinExistence type="predicted"/>
<dbReference type="EMBL" id="LFZW01000001">
    <property type="protein sequence ID" value="KMY49053.1"/>
    <property type="molecule type" value="Genomic_DNA"/>
</dbReference>
<name>A0A0K9GQZ4_9BACI</name>